<dbReference type="Proteomes" id="UP001497444">
    <property type="component" value="Chromosome 5"/>
</dbReference>
<name>A0ABP0X3N0_9BRYO</name>
<accession>A0ABP0X3N0</accession>
<dbReference type="EMBL" id="OZ020100">
    <property type="protein sequence ID" value="CAK9272925.1"/>
    <property type="molecule type" value="Genomic_DNA"/>
</dbReference>
<protein>
    <submittedName>
        <fullName evidence="1">Uncharacterized protein</fullName>
    </submittedName>
</protein>
<gene>
    <name evidence="1" type="ORF">CSSPJE1EN1_LOCUS18403</name>
</gene>
<keyword evidence="2" id="KW-1185">Reference proteome</keyword>
<evidence type="ECO:0000313" key="2">
    <source>
        <dbReference type="Proteomes" id="UP001497444"/>
    </source>
</evidence>
<reference evidence="1" key="1">
    <citation type="submission" date="2024-02" db="EMBL/GenBank/DDBJ databases">
        <authorList>
            <consortium name="ELIXIR-Norway"/>
            <consortium name="Elixir Norway"/>
        </authorList>
    </citation>
    <scope>NUCLEOTIDE SEQUENCE</scope>
</reference>
<sequence>MVCCGATLLESLICRTLPGYNLGADHFGGGSQRALVSKGRDLSLQQWLIPTQEITRSYVAHMLRREGVGLPGSHRHNHEESSVFLW</sequence>
<organism evidence="1 2">
    <name type="scientific">Sphagnum jensenii</name>
    <dbReference type="NCBI Taxonomy" id="128206"/>
    <lineage>
        <taxon>Eukaryota</taxon>
        <taxon>Viridiplantae</taxon>
        <taxon>Streptophyta</taxon>
        <taxon>Embryophyta</taxon>
        <taxon>Bryophyta</taxon>
        <taxon>Sphagnophytina</taxon>
        <taxon>Sphagnopsida</taxon>
        <taxon>Sphagnales</taxon>
        <taxon>Sphagnaceae</taxon>
        <taxon>Sphagnum</taxon>
    </lineage>
</organism>
<proteinExistence type="predicted"/>
<evidence type="ECO:0000313" key="1">
    <source>
        <dbReference type="EMBL" id="CAK9272925.1"/>
    </source>
</evidence>